<dbReference type="InterPro" id="IPR029526">
    <property type="entry name" value="PGBD"/>
</dbReference>
<protein>
    <recommendedName>
        <fullName evidence="1">PiggyBac transposable element-derived protein domain-containing protein</fullName>
    </recommendedName>
</protein>
<dbReference type="PANTHER" id="PTHR47272">
    <property type="entry name" value="DDE_TNP_1_7 DOMAIN-CONTAINING PROTEIN"/>
    <property type="match status" value="1"/>
</dbReference>
<evidence type="ECO:0000259" key="1">
    <source>
        <dbReference type="Pfam" id="PF13843"/>
    </source>
</evidence>
<name>A0A9J6H6U6_HAELO</name>
<organism evidence="2 3">
    <name type="scientific">Haemaphysalis longicornis</name>
    <name type="common">Bush tick</name>
    <dbReference type="NCBI Taxonomy" id="44386"/>
    <lineage>
        <taxon>Eukaryota</taxon>
        <taxon>Metazoa</taxon>
        <taxon>Ecdysozoa</taxon>
        <taxon>Arthropoda</taxon>
        <taxon>Chelicerata</taxon>
        <taxon>Arachnida</taxon>
        <taxon>Acari</taxon>
        <taxon>Parasitiformes</taxon>
        <taxon>Ixodida</taxon>
        <taxon>Ixodoidea</taxon>
        <taxon>Ixodidae</taxon>
        <taxon>Haemaphysalinae</taxon>
        <taxon>Haemaphysalis</taxon>
    </lineage>
</organism>
<proteinExistence type="predicted"/>
<accession>A0A9J6H6U6</accession>
<reference evidence="2 3" key="1">
    <citation type="journal article" date="2020" name="Cell">
        <title>Large-Scale Comparative Analyses of Tick Genomes Elucidate Their Genetic Diversity and Vector Capacities.</title>
        <authorList>
            <consortium name="Tick Genome and Microbiome Consortium (TIGMIC)"/>
            <person name="Jia N."/>
            <person name="Wang J."/>
            <person name="Shi W."/>
            <person name="Du L."/>
            <person name="Sun Y."/>
            <person name="Zhan W."/>
            <person name="Jiang J.F."/>
            <person name="Wang Q."/>
            <person name="Zhang B."/>
            <person name="Ji P."/>
            <person name="Bell-Sakyi L."/>
            <person name="Cui X.M."/>
            <person name="Yuan T.T."/>
            <person name="Jiang B.G."/>
            <person name="Yang W.F."/>
            <person name="Lam T.T."/>
            <person name="Chang Q.C."/>
            <person name="Ding S.J."/>
            <person name="Wang X.J."/>
            <person name="Zhu J.G."/>
            <person name="Ruan X.D."/>
            <person name="Zhao L."/>
            <person name="Wei J.T."/>
            <person name="Ye R.Z."/>
            <person name="Que T.C."/>
            <person name="Du C.H."/>
            <person name="Zhou Y.H."/>
            <person name="Cheng J.X."/>
            <person name="Dai P.F."/>
            <person name="Guo W.B."/>
            <person name="Han X.H."/>
            <person name="Huang E.J."/>
            <person name="Li L.F."/>
            <person name="Wei W."/>
            <person name="Gao Y.C."/>
            <person name="Liu J.Z."/>
            <person name="Shao H.Z."/>
            <person name="Wang X."/>
            <person name="Wang C.C."/>
            <person name="Yang T.C."/>
            <person name="Huo Q.B."/>
            <person name="Li W."/>
            <person name="Chen H.Y."/>
            <person name="Chen S.E."/>
            <person name="Zhou L.G."/>
            <person name="Ni X.B."/>
            <person name="Tian J.H."/>
            <person name="Sheng Y."/>
            <person name="Liu T."/>
            <person name="Pan Y.S."/>
            <person name="Xia L.Y."/>
            <person name="Li J."/>
            <person name="Zhao F."/>
            <person name="Cao W.C."/>
        </authorList>
    </citation>
    <scope>NUCLEOTIDE SEQUENCE [LARGE SCALE GENOMIC DNA]</scope>
    <source>
        <strain evidence="2">HaeL-2018</strain>
    </source>
</reference>
<dbReference type="Pfam" id="PF13843">
    <property type="entry name" value="DDE_Tnp_1_7"/>
    <property type="match status" value="1"/>
</dbReference>
<dbReference type="EMBL" id="JABSTR010000011">
    <property type="protein sequence ID" value="KAH9382428.1"/>
    <property type="molecule type" value="Genomic_DNA"/>
</dbReference>
<dbReference type="VEuPathDB" id="VectorBase:HLOH_051979"/>
<keyword evidence="3" id="KW-1185">Reference proteome</keyword>
<dbReference type="OrthoDB" id="6515644at2759"/>
<evidence type="ECO:0000313" key="3">
    <source>
        <dbReference type="Proteomes" id="UP000821853"/>
    </source>
</evidence>
<sequence length="211" mass="24086">MMIPFKCRHSLLKVHAEKTPGKMGIQVWTLARWSSYVYCYELYGDHLVSERADNHQAICENGKIYVVRLTEGCGGKEVFCDNFFASAEILAEMKQRDLGCTLTLRSGRTGRCPLQNKAELRANGRGSFNFRLKIRSGILICQWYENRTVTIGSNNHSVNPVGSCRKYDRKQKSFIEVQRPSPVNVYNQSMGGVDVAVQLLAFYRNYLKTKK</sequence>
<comment type="caution">
    <text evidence="2">The sequence shown here is derived from an EMBL/GenBank/DDBJ whole genome shotgun (WGS) entry which is preliminary data.</text>
</comment>
<evidence type="ECO:0000313" key="2">
    <source>
        <dbReference type="EMBL" id="KAH9382428.1"/>
    </source>
</evidence>
<gene>
    <name evidence="2" type="ORF">HPB48_000605</name>
</gene>
<dbReference type="OMA" id="HQAICEN"/>
<feature type="domain" description="PiggyBac transposable element-derived protein" evidence="1">
    <location>
        <begin position="1"/>
        <end position="210"/>
    </location>
</feature>
<dbReference type="AlphaFoldDB" id="A0A9J6H6U6"/>
<dbReference type="Proteomes" id="UP000821853">
    <property type="component" value="Chromosome 9"/>
</dbReference>